<reference evidence="2 3" key="1">
    <citation type="submission" date="2013-02" db="EMBL/GenBank/DDBJ databases">
        <authorList>
            <person name="Genoscope - CEA"/>
        </authorList>
    </citation>
    <scope>NUCLEOTIDE SEQUENCE [LARGE SCALE GENOMIC DNA]</scope>
    <source>
        <strain evidence="2 3">STM 2683</strain>
    </source>
</reference>
<keyword evidence="1" id="KW-1133">Transmembrane helix</keyword>
<proteinExistence type="predicted"/>
<dbReference type="AlphaFoldDB" id="M5ETH0"/>
<accession>M5ETH0</accession>
<feature type="transmembrane region" description="Helical" evidence="1">
    <location>
        <begin position="16"/>
        <end position="38"/>
    </location>
</feature>
<keyword evidence="1" id="KW-0812">Transmembrane</keyword>
<dbReference type="Proteomes" id="UP000012062">
    <property type="component" value="Unassembled WGS sequence"/>
</dbReference>
<dbReference type="EMBL" id="CAUM01000119">
    <property type="protein sequence ID" value="CCV07305.1"/>
    <property type="molecule type" value="Genomic_DNA"/>
</dbReference>
<organism evidence="2 3">
    <name type="scientific">Mesorhizobium metallidurans STM 2683</name>
    <dbReference type="NCBI Taxonomy" id="1297569"/>
    <lineage>
        <taxon>Bacteria</taxon>
        <taxon>Pseudomonadati</taxon>
        <taxon>Pseudomonadota</taxon>
        <taxon>Alphaproteobacteria</taxon>
        <taxon>Hyphomicrobiales</taxon>
        <taxon>Phyllobacteriaceae</taxon>
        <taxon>Mesorhizobium</taxon>
    </lineage>
</organism>
<evidence type="ECO:0000313" key="3">
    <source>
        <dbReference type="Proteomes" id="UP000012062"/>
    </source>
</evidence>
<protein>
    <submittedName>
        <fullName evidence="2">Uncharacterized protein</fullName>
    </submittedName>
</protein>
<evidence type="ECO:0000313" key="2">
    <source>
        <dbReference type="EMBL" id="CCV07305.1"/>
    </source>
</evidence>
<dbReference type="STRING" id="1297569.MESS2_510059"/>
<comment type="caution">
    <text evidence="2">The sequence shown here is derived from an EMBL/GenBank/DDBJ whole genome shotgun (WGS) entry which is preliminary data.</text>
</comment>
<keyword evidence="1" id="KW-0472">Membrane</keyword>
<sequence>MKRQGSSRPWSGTREAAAIMVAMSASLGAGSFNSGIGAEFRVSRKSMMGDAMDASLLEFKLKHAIATSGGLGIGAGAPDGRVL</sequence>
<gene>
    <name evidence="2" type="ORF">MESS2_510059</name>
</gene>
<keyword evidence="3" id="KW-1185">Reference proteome</keyword>
<evidence type="ECO:0000256" key="1">
    <source>
        <dbReference type="SAM" id="Phobius"/>
    </source>
</evidence>
<name>M5ETH0_9HYPH</name>